<dbReference type="Gene3D" id="1.20.1730.10">
    <property type="entry name" value="Sodium/glucose cotransporter"/>
    <property type="match status" value="1"/>
</dbReference>
<dbReference type="GO" id="GO:0031402">
    <property type="term" value="F:sodium ion binding"/>
    <property type="evidence" value="ECO:0007669"/>
    <property type="project" value="UniProtKB-UniRule"/>
</dbReference>
<dbReference type="InterPro" id="IPR001734">
    <property type="entry name" value="Na/solute_symporter"/>
</dbReference>
<keyword evidence="4 14" id="KW-1003">Cell membrane</keyword>
<dbReference type="NCBIfam" id="TIGR00813">
    <property type="entry name" value="sss"/>
    <property type="match status" value="1"/>
</dbReference>
<keyword evidence="8 14" id="KW-0915">Sodium</keyword>
<accession>A0A1M6G8Q6</accession>
<dbReference type="Pfam" id="PF00474">
    <property type="entry name" value="SSF"/>
    <property type="match status" value="1"/>
</dbReference>
<evidence type="ECO:0000313" key="16">
    <source>
        <dbReference type="Proteomes" id="UP000184052"/>
    </source>
</evidence>
<evidence type="ECO:0000256" key="7">
    <source>
        <dbReference type="ARBA" id="ARBA00022989"/>
    </source>
</evidence>
<feature type="transmembrane region" description="Helical" evidence="14">
    <location>
        <begin position="428"/>
        <end position="446"/>
    </location>
</feature>
<dbReference type="EMBL" id="FQZL01000010">
    <property type="protein sequence ID" value="SHJ06326.1"/>
    <property type="molecule type" value="Genomic_DNA"/>
</dbReference>
<keyword evidence="14" id="KW-0029">Amino-acid transport</keyword>
<keyword evidence="10 14" id="KW-0472">Membrane</keyword>
<evidence type="ECO:0000256" key="4">
    <source>
        <dbReference type="ARBA" id="ARBA00022475"/>
    </source>
</evidence>
<evidence type="ECO:0000313" key="15">
    <source>
        <dbReference type="EMBL" id="SHJ06326.1"/>
    </source>
</evidence>
<dbReference type="RefSeq" id="WP_073049113.1">
    <property type="nucleotide sequence ID" value="NZ_FQZL01000010.1"/>
</dbReference>
<comment type="subcellular location">
    <subcellularLocation>
        <location evidence="1 14">Cell membrane</location>
        <topology evidence="1 14">Multi-pass membrane protein</topology>
    </subcellularLocation>
</comment>
<dbReference type="PROSITE" id="PS50283">
    <property type="entry name" value="NA_SOLUT_SYMP_3"/>
    <property type="match status" value="1"/>
</dbReference>
<dbReference type="PROSITE" id="PS00457">
    <property type="entry name" value="NA_SOLUT_SYMP_2"/>
    <property type="match status" value="1"/>
</dbReference>
<proteinExistence type="inferred from homology"/>
<name>A0A1M6G8Q6_9FIRM</name>
<dbReference type="Proteomes" id="UP000184052">
    <property type="component" value="Unassembled WGS sequence"/>
</dbReference>
<evidence type="ECO:0000256" key="9">
    <source>
        <dbReference type="ARBA" id="ARBA00023065"/>
    </source>
</evidence>
<evidence type="ECO:0000256" key="11">
    <source>
        <dbReference type="ARBA" id="ARBA00023201"/>
    </source>
</evidence>
<dbReference type="GO" id="GO:0005298">
    <property type="term" value="F:proline:sodium symporter activity"/>
    <property type="evidence" value="ECO:0007669"/>
    <property type="project" value="UniProtKB-UniRule"/>
</dbReference>
<feature type="transmembrane region" description="Helical" evidence="14">
    <location>
        <begin position="68"/>
        <end position="90"/>
    </location>
</feature>
<dbReference type="PANTHER" id="PTHR48086">
    <property type="entry name" value="SODIUM/PROLINE SYMPORTER-RELATED"/>
    <property type="match status" value="1"/>
</dbReference>
<keyword evidence="11 14" id="KW-0739">Sodium transport</keyword>
<dbReference type="STRING" id="1121476.SAMN02745751_01650"/>
<evidence type="ECO:0000256" key="1">
    <source>
        <dbReference type="ARBA" id="ARBA00004651"/>
    </source>
</evidence>
<evidence type="ECO:0000256" key="14">
    <source>
        <dbReference type="RuleBase" id="RU366012"/>
    </source>
</evidence>
<evidence type="ECO:0000256" key="5">
    <source>
        <dbReference type="ARBA" id="ARBA00022692"/>
    </source>
</evidence>
<dbReference type="GO" id="GO:0015824">
    <property type="term" value="P:proline transport"/>
    <property type="evidence" value="ECO:0007669"/>
    <property type="project" value="UniProtKB-UniRule"/>
</dbReference>
<feature type="transmembrane region" description="Helical" evidence="14">
    <location>
        <begin position="276"/>
        <end position="300"/>
    </location>
</feature>
<dbReference type="PROSITE" id="PS00456">
    <property type="entry name" value="NA_SOLUT_SYMP_1"/>
    <property type="match status" value="1"/>
</dbReference>
<dbReference type="PANTHER" id="PTHR48086:SF3">
    <property type="entry name" value="SODIUM_PROLINE SYMPORTER"/>
    <property type="match status" value="1"/>
</dbReference>
<keyword evidence="6 14" id="KW-0769">Symport</keyword>
<dbReference type="NCBIfam" id="TIGR02121">
    <property type="entry name" value="Na_Pro_sym"/>
    <property type="match status" value="1"/>
</dbReference>
<dbReference type="CDD" id="cd11475">
    <property type="entry name" value="SLC5sbd_PutP"/>
    <property type="match status" value="1"/>
</dbReference>
<keyword evidence="5 14" id="KW-0812">Transmembrane</keyword>
<evidence type="ECO:0000256" key="8">
    <source>
        <dbReference type="ARBA" id="ARBA00023053"/>
    </source>
</evidence>
<sequence>MDSSTIKIIVLSIYLLGMILIGFFYYKKTSDFSDYVLGGRKLGSWTAALSAQASDMSGWLLIGLPGTAYLSGIDASWIAIGLAIGTYINWKIVAKRLRSYTEIAGDSLTLSDYFENRFRDDTHILRVVSALVIIVFFAVYTSAQFAAGAKLFETLMGIEYRTALILGAAVIIIYTFLGGFMAVSFTDFIQGMLMFFALAIVPFVMVVEIGGFGATFDKMAAVDPHYLDMFRAVGGGGTISFIAIVSNMAWGLGYFGQPHILARFMAIHSKEAIKKARIIAMVWVIISLCAAVLVGVFGRVYFSEMLSDPEKIFMFSVDSLFIPVIAGVLLAAILAASMSTADSQLLVTASSISEDIFKKYIQKNASDAEMIWIGRIAVVGIALIAMFLAFDPNSSVFGLVSYAWAGLGASFGPLIIVSLFWNRANKWGAIAGMITGALTVIIWKQLANISSAAIFSLYEIVPAFLLSLLAIYVVSTATKEPSSEIIDEFNKAAQ</sequence>
<protein>
    <recommendedName>
        <fullName evidence="14">Sodium/proline symporter</fullName>
    </recommendedName>
    <alternativeName>
        <fullName evidence="14">Proline permease</fullName>
    </alternativeName>
</protein>
<evidence type="ECO:0000256" key="10">
    <source>
        <dbReference type="ARBA" id="ARBA00023136"/>
    </source>
</evidence>
<evidence type="ECO:0000256" key="13">
    <source>
        <dbReference type="RuleBase" id="RU362091"/>
    </source>
</evidence>
<feature type="transmembrane region" description="Helical" evidence="14">
    <location>
        <begin position="232"/>
        <end position="255"/>
    </location>
</feature>
<evidence type="ECO:0000256" key="12">
    <source>
        <dbReference type="ARBA" id="ARBA00033708"/>
    </source>
</evidence>
<feature type="transmembrane region" description="Helical" evidence="14">
    <location>
        <begin position="372"/>
        <end position="390"/>
    </location>
</feature>
<keyword evidence="9 14" id="KW-0406">Ion transport</keyword>
<keyword evidence="3 14" id="KW-0813">Transport</keyword>
<dbReference type="AlphaFoldDB" id="A0A1M6G8Q6"/>
<evidence type="ECO:0000256" key="3">
    <source>
        <dbReference type="ARBA" id="ARBA00022448"/>
    </source>
</evidence>
<feature type="transmembrane region" description="Helical" evidence="14">
    <location>
        <begin position="192"/>
        <end position="212"/>
    </location>
</feature>
<dbReference type="GO" id="GO:0005886">
    <property type="term" value="C:plasma membrane"/>
    <property type="evidence" value="ECO:0007669"/>
    <property type="project" value="UniProtKB-SubCell"/>
</dbReference>
<comment type="catalytic activity">
    <reaction evidence="12">
        <text>L-proline(in) + Na(+)(in) = L-proline(out) + Na(+)(out)</text>
        <dbReference type="Rhea" id="RHEA:28967"/>
        <dbReference type="ChEBI" id="CHEBI:29101"/>
        <dbReference type="ChEBI" id="CHEBI:60039"/>
    </reaction>
</comment>
<feature type="transmembrane region" description="Helical" evidence="14">
    <location>
        <begin position="452"/>
        <end position="474"/>
    </location>
</feature>
<evidence type="ECO:0000256" key="2">
    <source>
        <dbReference type="ARBA" id="ARBA00006434"/>
    </source>
</evidence>
<gene>
    <name evidence="15" type="ORF">SAMN02745751_01650</name>
</gene>
<dbReference type="InterPro" id="IPR011851">
    <property type="entry name" value="Na/Pro_symporter"/>
</dbReference>
<keyword evidence="16" id="KW-1185">Reference proteome</keyword>
<comment type="function">
    <text evidence="14">Catalyzes the sodium-dependent uptake of extracellular L-proline.</text>
</comment>
<organism evidence="15 16">
    <name type="scientific">Dethiosulfatibacter aminovorans DSM 17477</name>
    <dbReference type="NCBI Taxonomy" id="1121476"/>
    <lineage>
        <taxon>Bacteria</taxon>
        <taxon>Bacillati</taxon>
        <taxon>Bacillota</taxon>
        <taxon>Tissierellia</taxon>
        <taxon>Dethiosulfatibacter</taxon>
    </lineage>
</organism>
<keyword evidence="7 14" id="KW-1133">Transmembrane helix</keyword>
<dbReference type="InterPro" id="IPR050277">
    <property type="entry name" value="Sodium:Solute_Symporter"/>
</dbReference>
<feature type="transmembrane region" description="Helical" evidence="14">
    <location>
        <begin position="163"/>
        <end position="185"/>
    </location>
</feature>
<feature type="transmembrane region" description="Helical" evidence="14">
    <location>
        <begin position="402"/>
        <end position="421"/>
    </location>
</feature>
<feature type="transmembrane region" description="Helical" evidence="14">
    <location>
        <begin position="312"/>
        <end position="336"/>
    </location>
</feature>
<dbReference type="InterPro" id="IPR018212">
    <property type="entry name" value="Na/solute_symporter_CS"/>
</dbReference>
<dbReference type="OrthoDB" id="9766407at2"/>
<evidence type="ECO:0000256" key="6">
    <source>
        <dbReference type="ARBA" id="ARBA00022847"/>
    </source>
</evidence>
<feature type="transmembrane region" description="Helical" evidence="14">
    <location>
        <begin position="124"/>
        <end position="143"/>
    </location>
</feature>
<comment type="similarity">
    <text evidence="2 13">Belongs to the sodium:solute symporter (SSF) (TC 2.A.21) family.</text>
</comment>
<feature type="transmembrane region" description="Helical" evidence="14">
    <location>
        <begin position="6"/>
        <end position="26"/>
    </location>
</feature>
<reference evidence="15 16" key="1">
    <citation type="submission" date="2016-11" db="EMBL/GenBank/DDBJ databases">
        <authorList>
            <person name="Jaros S."/>
            <person name="Januszkiewicz K."/>
            <person name="Wedrychowicz H."/>
        </authorList>
    </citation>
    <scope>NUCLEOTIDE SEQUENCE [LARGE SCALE GENOMIC DNA]</scope>
    <source>
        <strain evidence="15 16">DSM 17477</strain>
    </source>
</reference>
<dbReference type="InterPro" id="IPR038377">
    <property type="entry name" value="Na/Glc_symporter_sf"/>
</dbReference>